<dbReference type="AlphaFoldDB" id="A0A4Q2DUH7"/>
<organism evidence="1 2">
    <name type="scientific">Candolleomyces aberdarensis</name>
    <dbReference type="NCBI Taxonomy" id="2316362"/>
    <lineage>
        <taxon>Eukaryota</taxon>
        <taxon>Fungi</taxon>
        <taxon>Dikarya</taxon>
        <taxon>Basidiomycota</taxon>
        <taxon>Agaricomycotina</taxon>
        <taxon>Agaricomycetes</taxon>
        <taxon>Agaricomycetidae</taxon>
        <taxon>Agaricales</taxon>
        <taxon>Agaricineae</taxon>
        <taxon>Psathyrellaceae</taxon>
        <taxon>Candolleomyces</taxon>
    </lineage>
</organism>
<protein>
    <submittedName>
        <fullName evidence="1">Uncharacterized protein</fullName>
    </submittedName>
</protein>
<dbReference type="EMBL" id="SDEE01000032">
    <property type="protein sequence ID" value="RXW23793.1"/>
    <property type="molecule type" value="Genomic_DNA"/>
</dbReference>
<comment type="caution">
    <text evidence="1">The sequence shown here is derived from an EMBL/GenBank/DDBJ whole genome shotgun (WGS) entry which is preliminary data.</text>
</comment>
<sequence>MRTSCDIEPSPGLALMVVQFHEKSIYVVRQQQKRLEAAACLSSKAIPSIVWAEDGLAFAHTVPTGLFMLQLLVPDHLVKEAAGTICGDLPYRSLSEAPKETCEHHLVDPDQPTSFPQSLFLDFVPPTDGTIVDEYTPPSIAIHPASYFQFDVSDLTISMPLEGIPTDVRCPTRTAFLDSHITTLLDPPLGYVHRKLHSTLVVYISYITLYTLRNLPRVLDDRQLEPECRSVIEGLKEENRHYLERFLLGVKEDWIFEVKNRREVLQKLGSVGSCRICYYII</sequence>
<evidence type="ECO:0000313" key="2">
    <source>
        <dbReference type="Proteomes" id="UP000290288"/>
    </source>
</evidence>
<keyword evidence="2" id="KW-1185">Reference proteome</keyword>
<dbReference type="Proteomes" id="UP000290288">
    <property type="component" value="Unassembled WGS sequence"/>
</dbReference>
<gene>
    <name evidence="1" type="ORF">EST38_g2044</name>
</gene>
<dbReference type="OrthoDB" id="2730545at2759"/>
<proteinExistence type="predicted"/>
<evidence type="ECO:0000313" key="1">
    <source>
        <dbReference type="EMBL" id="RXW23793.1"/>
    </source>
</evidence>
<accession>A0A4Q2DUH7</accession>
<name>A0A4Q2DUH7_9AGAR</name>
<reference evidence="1 2" key="1">
    <citation type="submission" date="2019-01" db="EMBL/GenBank/DDBJ databases">
        <title>Draft genome sequence of Psathyrella aberdarensis IHI B618.</title>
        <authorList>
            <person name="Buettner E."/>
            <person name="Kellner H."/>
        </authorList>
    </citation>
    <scope>NUCLEOTIDE SEQUENCE [LARGE SCALE GENOMIC DNA]</scope>
    <source>
        <strain evidence="1 2">IHI B618</strain>
    </source>
</reference>